<dbReference type="Pfam" id="PF03591">
    <property type="entry name" value="AzlC"/>
    <property type="match status" value="1"/>
</dbReference>
<feature type="transmembrane region" description="Helical" evidence="8">
    <location>
        <begin position="46"/>
        <end position="71"/>
    </location>
</feature>
<evidence type="ECO:0000256" key="5">
    <source>
        <dbReference type="ARBA" id="ARBA00022692"/>
    </source>
</evidence>
<comment type="caution">
    <text evidence="9">The sequence shown here is derived from an EMBL/GenBank/DDBJ whole genome shotgun (WGS) entry which is preliminary data.</text>
</comment>
<keyword evidence="4" id="KW-1003">Cell membrane</keyword>
<name>A0ABT6NAN0_9FIRM</name>
<evidence type="ECO:0000256" key="6">
    <source>
        <dbReference type="ARBA" id="ARBA00022989"/>
    </source>
</evidence>
<keyword evidence="5 8" id="KW-0812">Transmembrane</keyword>
<evidence type="ECO:0000256" key="3">
    <source>
        <dbReference type="ARBA" id="ARBA00022448"/>
    </source>
</evidence>
<comment type="similarity">
    <text evidence="2">Belongs to the AzlC family.</text>
</comment>
<feature type="transmembrane region" description="Helical" evidence="8">
    <location>
        <begin position="20"/>
        <end position="40"/>
    </location>
</feature>
<dbReference type="InterPro" id="IPR011606">
    <property type="entry name" value="Brnchd-chn_aa_trnsp_permease"/>
</dbReference>
<protein>
    <submittedName>
        <fullName evidence="9">AzlC family ABC transporter permease</fullName>
    </submittedName>
</protein>
<keyword evidence="7 8" id="KW-0472">Membrane</keyword>
<evidence type="ECO:0000313" key="9">
    <source>
        <dbReference type="EMBL" id="MDH8677473.1"/>
    </source>
</evidence>
<comment type="subcellular location">
    <subcellularLocation>
        <location evidence="1">Cell membrane</location>
        <topology evidence="1">Multi-pass membrane protein</topology>
    </subcellularLocation>
</comment>
<evidence type="ECO:0000256" key="7">
    <source>
        <dbReference type="ARBA" id="ARBA00023136"/>
    </source>
</evidence>
<feature type="transmembrane region" description="Helical" evidence="8">
    <location>
        <begin position="136"/>
        <end position="157"/>
    </location>
</feature>
<evidence type="ECO:0000313" key="10">
    <source>
        <dbReference type="Proteomes" id="UP001158045"/>
    </source>
</evidence>
<dbReference type="Proteomes" id="UP001158045">
    <property type="component" value="Unassembled WGS sequence"/>
</dbReference>
<accession>A0ABT6NAN0</accession>
<evidence type="ECO:0000256" key="1">
    <source>
        <dbReference type="ARBA" id="ARBA00004651"/>
    </source>
</evidence>
<dbReference type="RefSeq" id="WP_281093287.1">
    <property type="nucleotide sequence ID" value="NZ_JARYZI010000002.1"/>
</dbReference>
<dbReference type="EMBL" id="JARYZI010000002">
    <property type="protein sequence ID" value="MDH8677473.1"/>
    <property type="molecule type" value="Genomic_DNA"/>
</dbReference>
<dbReference type="PANTHER" id="PTHR34979">
    <property type="entry name" value="INNER MEMBRANE PROTEIN YGAZ"/>
    <property type="match status" value="1"/>
</dbReference>
<evidence type="ECO:0000256" key="4">
    <source>
        <dbReference type="ARBA" id="ARBA00022475"/>
    </source>
</evidence>
<keyword evidence="6 8" id="KW-1133">Transmembrane helix</keyword>
<evidence type="ECO:0000256" key="2">
    <source>
        <dbReference type="ARBA" id="ARBA00010735"/>
    </source>
</evidence>
<gene>
    <name evidence="9" type="ORF">QE109_04900</name>
</gene>
<sequence length="239" mass="26553">MKSDKGGVYIKRILKIAIPYTIPVMLGYISVGMAYGLLIVKSGLSLWAGLAMSVFLYAGAMQFVAIQILIAPINLIQVALMTLFVNIRHLFYGLSFVDTFKSYGWKKQYLIFGMTDETYSLLCGVSAQEEIEQETLFFTILILNQSYWIVGTVLGALVGNMIHFDTTGIDFAMTALFVVIFIEQWLANKNHLPAITGVLSAIIAIKIFGPSQMVLPAMVMMFSFLLVVRRYKSGGDNRG</sequence>
<evidence type="ECO:0000256" key="8">
    <source>
        <dbReference type="SAM" id="Phobius"/>
    </source>
</evidence>
<dbReference type="PANTHER" id="PTHR34979:SF1">
    <property type="entry name" value="INNER MEMBRANE PROTEIN YGAZ"/>
    <property type="match status" value="1"/>
</dbReference>
<organism evidence="9 10">
    <name type="scientific">Fusibacter bizertensis</name>
    <dbReference type="NCBI Taxonomy" id="1488331"/>
    <lineage>
        <taxon>Bacteria</taxon>
        <taxon>Bacillati</taxon>
        <taxon>Bacillota</taxon>
        <taxon>Clostridia</taxon>
        <taxon>Eubacteriales</taxon>
        <taxon>Eubacteriales Family XII. Incertae Sedis</taxon>
        <taxon>Fusibacter</taxon>
    </lineage>
</organism>
<reference evidence="9 10" key="1">
    <citation type="submission" date="2023-04" db="EMBL/GenBank/DDBJ databases">
        <title>Fusibacter bizertensis strain WBS, isolated from littoral bottom sediments of the Arctic seas - biochemical and genomic analysis.</title>
        <authorList>
            <person name="Brioukhanov A.L."/>
        </authorList>
    </citation>
    <scope>NUCLEOTIDE SEQUENCE [LARGE SCALE GENOMIC DNA]</scope>
    <source>
        <strain evidence="9 10">WBS</strain>
    </source>
</reference>
<proteinExistence type="inferred from homology"/>
<keyword evidence="10" id="KW-1185">Reference proteome</keyword>
<feature type="transmembrane region" description="Helical" evidence="8">
    <location>
        <begin position="169"/>
        <end position="187"/>
    </location>
</feature>
<keyword evidence="3" id="KW-0813">Transport</keyword>